<reference evidence="4" key="1">
    <citation type="journal article" date="2019" name="Int. J. Syst. Evol. Microbiol.">
        <title>The Global Catalogue of Microorganisms (GCM) 10K type strain sequencing project: providing services to taxonomists for standard genome sequencing and annotation.</title>
        <authorList>
            <consortium name="The Broad Institute Genomics Platform"/>
            <consortium name="The Broad Institute Genome Sequencing Center for Infectious Disease"/>
            <person name="Wu L."/>
            <person name="Ma J."/>
        </authorList>
    </citation>
    <scope>NUCLEOTIDE SEQUENCE [LARGE SCALE GENOMIC DNA]</scope>
    <source>
        <strain evidence="4">CGMCC 4.1437</strain>
    </source>
</reference>
<feature type="chain" id="PRO_5045181474" description="Lipoprotein" evidence="2">
    <location>
        <begin position="35"/>
        <end position="307"/>
    </location>
</feature>
<feature type="compositionally biased region" description="Pro residues" evidence="1">
    <location>
        <begin position="298"/>
        <end position="307"/>
    </location>
</feature>
<dbReference type="Proteomes" id="UP001595975">
    <property type="component" value="Unassembled WGS sequence"/>
</dbReference>
<name>A0ABW0X7I2_9ACTN</name>
<gene>
    <name evidence="3" type="ORF">ACFP3U_22265</name>
</gene>
<sequence length="307" mass="31900">MSTAHRRTAGRRRPRVLLPVLLAAAALALPVGCAAPGELRDHGGAAPVTRPPAKVPLWPGLATAPSRTPLDSAAGRTPEPSPQPVPDVAVPGQDITAVDVRALLAKDPGVTQDERRVLQPCAGCELRSPEYRDLTGDGRPELLVAVSLAEAAVLHVYTASGDRLLPVLRVPLMKLFGAETVGTELWLYEPTTASTRTSRLYHWDGVRLALADQKVEGIGPTQEPAPTPQTPEKPSAARPSGSDKGSDKVPAQPVPTIRRSDAPNATPAPSRGGEGSGAGAVGPKEAQSAQPRPITPSAAPPVPESKP</sequence>
<evidence type="ECO:0000313" key="3">
    <source>
        <dbReference type="EMBL" id="MFC5665693.1"/>
    </source>
</evidence>
<dbReference type="RefSeq" id="WP_380227366.1">
    <property type="nucleotide sequence ID" value="NZ_JBHSOF010000030.1"/>
</dbReference>
<comment type="caution">
    <text evidence="3">The sequence shown here is derived from an EMBL/GenBank/DDBJ whole genome shotgun (WGS) entry which is preliminary data.</text>
</comment>
<keyword evidence="2" id="KW-0732">Signal</keyword>
<evidence type="ECO:0000256" key="1">
    <source>
        <dbReference type="SAM" id="MobiDB-lite"/>
    </source>
</evidence>
<feature type="signal peptide" evidence="2">
    <location>
        <begin position="1"/>
        <end position="34"/>
    </location>
</feature>
<protein>
    <recommendedName>
        <fullName evidence="5">Lipoprotein</fullName>
    </recommendedName>
</protein>
<dbReference type="EMBL" id="JBHSOF010000030">
    <property type="protein sequence ID" value="MFC5665693.1"/>
    <property type="molecule type" value="Genomic_DNA"/>
</dbReference>
<evidence type="ECO:0000256" key="2">
    <source>
        <dbReference type="SAM" id="SignalP"/>
    </source>
</evidence>
<keyword evidence="4" id="KW-1185">Reference proteome</keyword>
<evidence type="ECO:0008006" key="5">
    <source>
        <dbReference type="Google" id="ProtNLM"/>
    </source>
</evidence>
<organism evidence="3 4">
    <name type="scientific">Kitasatospora misakiensis</name>
    <dbReference type="NCBI Taxonomy" id="67330"/>
    <lineage>
        <taxon>Bacteria</taxon>
        <taxon>Bacillati</taxon>
        <taxon>Actinomycetota</taxon>
        <taxon>Actinomycetes</taxon>
        <taxon>Kitasatosporales</taxon>
        <taxon>Streptomycetaceae</taxon>
        <taxon>Kitasatospora</taxon>
    </lineage>
</organism>
<evidence type="ECO:0000313" key="4">
    <source>
        <dbReference type="Proteomes" id="UP001595975"/>
    </source>
</evidence>
<proteinExistence type="predicted"/>
<feature type="region of interest" description="Disordered" evidence="1">
    <location>
        <begin position="59"/>
        <end position="88"/>
    </location>
</feature>
<accession>A0ABW0X7I2</accession>
<feature type="region of interest" description="Disordered" evidence="1">
    <location>
        <begin position="218"/>
        <end position="307"/>
    </location>
</feature>